<feature type="compositionally biased region" description="Polar residues" evidence="2">
    <location>
        <begin position="1"/>
        <end position="10"/>
    </location>
</feature>
<dbReference type="RefSeq" id="WP_025410506.1">
    <property type="nucleotide sequence ID" value="NZ_CP007128.1"/>
</dbReference>
<dbReference type="eggNOG" id="COG0661">
    <property type="taxonomic scope" value="Bacteria"/>
</dbReference>
<name>W0RHV4_9BACT</name>
<dbReference type="InterPro" id="IPR050154">
    <property type="entry name" value="UbiB_kinase"/>
</dbReference>
<organism evidence="4 5">
    <name type="scientific">Gemmatirosa kalamazoonensis</name>
    <dbReference type="NCBI Taxonomy" id="861299"/>
    <lineage>
        <taxon>Bacteria</taxon>
        <taxon>Pseudomonadati</taxon>
        <taxon>Gemmatimonadota</taxon>
        <taxon>Gemmatimonadia</taxon>
        <taxon>Gemmatimonadales</taxon>
        <taxon>Gemmatimonadaceae</taxon>
        <taxon>Gemmatirosa</taxon>
    </lineage>
</organism>
<dbReference type="PANTHER" id="PTHR10566:SF113">
    <property type="entry name" value="PROTEIN ACTIVITY OF BC1 COMPLEX KINASE 7, CHLOROPLASTIC"/>
    <property type="match status" value="1"/>
</dbReference>
<protein>
    <submittedName>
        <fullName evidence="4">ABC-1 domain-containing protein</fullName>
    </submittedName>
</protein>
<keyword evidence="5" id="KW-1185">Reference proteome</keyword>
<evidence type="ECO:0000256" key="2">
    <source>
        <dbReference type="SAM" id="MobiDB-lite"/>
    </source>
</evidence>
<evidence type="ECO:0000256" key="1">
    <source>
        <dbReference type="ARBA" id="ARBA00009670"/>
    </source>
</evidence>
<dbReference type="STRING" id="861299.J421_1451"/>
<gene>
    <name evidence="4" type="ORF">J421_1451</name>
</gene>
<dbReference type="OrthoDB" id="500486at2"/>
<sequence>MTTHNGSNPRGTAPPGTSLVPVRTPERDGMPVLPLAAPATVVHPVMVWWRTVVVAARALPLVLSFVRDHRSRIVRGDRVPRSPAFHARRAARLVETLGRLGPTFVKLAQLLGARADLVPEPYLAALGTLSDQAPLVPLAAVRRTIAREYGTPADEIFEWFDPAPLAAASLGQVHRARWRGHEVAVKVLRPGVERLVAADVRAAERLLALAERWFPNPHLRGVRNAVREFGVRVWEELDFRHEAANAAAMRANFAGRAGVAVPRVEPSLVRRRVLVMEYMPGTRIDRLQHLVASGRLDAEELVRRVIELYMRMMLIDGFFHADPHPGNLYYQEPPEGATGFGTIVVLDFGMVVPVSRELRRRLARAAFAGIRRDADGLVDGFYALGVADPRADRATMRALVDALLDVAYTKGTTARDRIELLADRVMSTLYDFPVTLPGDLVYFARTAALIEGLGARYDTRFNGVTFASPVALRLRREISAALREPGESELAWLGGEFDVVGAVLTSALGGAMGGAVGDVIGEIAGAVYAAGREIVDLIAGIVGPLVAPRRNGDGAER</sequence>
<dbReference type="PATRIC" id="fig|861299.3.peg.1474"/>
<evidence type="ECO:0000259" key="3">
    <source>
        <dbReference type="Pfam" id="PF03109"/>
    </source>
</evidence>
<dbReference type="InParanoid" id="W0RHV4"/>
<comment type="similarity">
    <text evidence="1">Belongs to the protein kinase superfamily. ADCK protein kinase family.</text>
</comment>
<dbReference type="AlphaFoldDB" id="W0RHV4"/>
<dbReference type="HOGENOM" id="CLU_006533_0_3_0"/>
<accession>W0RHV4</accession>
<evidence type="ECO:0000313" key="5">
    <source>
        <dbReference type="Proteomes" id="UP000019151"/>
    </source>
</evidence>
<proteinExistence type="inferred from homology"/>
<dbReference type="Pfam" id="PF03109">
    <property type="entry name" value="ABC1"/>
    <property type="match status" value="1"/>
</dbReference>
<dbReference type="InterPro" id="IPR011009">
    <property type="entry name" value="Kinase-like_dom_sf"/>
</dbReference>
<feature type="region of interest" description="Disordered" evidence="2">
    <location>
        <begin position="1"/>
        <end position="25"/>
    </location>
</feature>
<dbReference type="InterPro" id="IPR004147">
    <property type="entry name" value="ABC1_dom"/>
</dbReference>
<dbReference type="SUPFAM" id="SSF56112">
    <property type="entry name" value="Protein kinase-like (PK-like)"/>
    <property type="match status" value="1"/>
</dbReference>
<reference evidence="4 5" key="1">
    <citation type="journal article" date="2014" name="Genome Announc.">
        <title>Genome Sequence and Methylome of Soil Bacterium Gemmatirosa kalamazoonensis KBS708T, a Member of the Rarely Cultivated Gemmatimonadetes Phylum.</title>
        <authorList>
            <person name="Debruyn J.M."/>
            <person name="Radosevich M."/>
            <person name="Wommack K.E."/>
            <person name="Polson S.W."/>
            <person name="Hauser L.J."/>
            <person name="Fawaz M.N."/>
            <person name="Korlach J."/>
            <person name="Tsai Y.C."/>
        </authorList>
    </citation>
    <scope>NUCLEOTIDE SEQUENCE [LARGE SCALE GENOMIC DNA]</scope>
    <source>
        <strain evidence="4 5">KBS708</strain>
    </source>
</reference>
<dbReference type="EMBL" id="CP007128">
    <property type="protein sequence ID" value="AHG88988.1"/>
    <property type="molecule type" value="Genomic_DNA"/>
</dbReference>
<dbReference type="KEGG" id="gba:J421_1451"/>
<dbReference type="PANTHER" id="PTHR10566">
    <property type="entry name" value="CHAPERONE-ACTIVITY OF BC1 COMPLEX CABC1 -RELATED"/>
    <property type="match status" value="1"/>
</dbReference>
<evidence type="ECO:0000313" key="4">
    <source>
        <dbReference type="EMBL" id="AHG88988.1"/>
    </source>
</evidence>
<feature type="domain" description="ABC1 atypical kinase-like" evidence="3">
    <location>
        <begin position="129"/>
        <end position="377"/>
    </location>
</feature>
<dbReference type="CDD" id="cd05121">
    <property type="entry name" value="ABC1_ADCK3-like"/>
    <property type="match status" value="1"/>
</dbReference>
<dbReference type="Proteomes" id="UP000019151">
    <property type="component" value="Chromosome"/>
</dbReference>